<keyword evidence="2" id="KW-1133">Transmembrane helix</keyword>
<sequence>MKTNLAMISTITLLPLLLSGCKREPPVLTDRQVEQVFDAQTRMLDQQEILSQGRDDLESDRRLWSERERSDPIVAKSIEATGILLACCLPLALILLLLTKSKRDRVDEARADPVLVEMLTTESKRVPRASPRSDQANLSDR</sequence>
<protein>
    <recommendedName>
        <fullName evidence="5">Lipoprotein</fullName>
    </recommendedName>
</protein>
<gene>
    <name evidence="3" type="ORF">Mal15_19160</name>
</gene>
<dbReference type="PROSITE" id="PS51257">
    <property type="entry name" value="PROKAR_LIPOPROTEIN"/>
    <property type="match status" value="1"/>
</dbReference>
<dbReference type="AlphaFoldDB" id="A0A5B9MD47"/>
<evidence type="ECO:0000256" key="2">
    <source>
        <dbReference type="SAM" id="Phobius"/>
    </source>
</evidence>
<reference evidence="3 4" key="1">
    <citation type="submission" date="2019-02" db="EMBL/GenBank/DDBJ databases">
        <title>Planctomycetal bacteria perform biofilm scaping via a novel small molecule.</title>
        <authorList>
            <person name="Jeske O."/>
            <person name="Boedeker C."/>
            <person name="Wiegand S."/>
            <person name="Breitling P."/>
            <person name="Kallscheuer N."/>
            <person name="Jogler M."/>
            <person name="Rohde M."/>
            <person name="Petersen J."/>
            <person name="Medema M.H."/>
            <person name="Surup F."/>
            <person name="Jogler C."/>
        </authorList>
    </citation>
    <scope>NUCLEOTIDE SEQUENCE [LARGE SCALE GENOMIC DNA]</scope>
    <source>
        <strain evidence="3 4">Mal15</strain>
    </source>
</reference>
<keyword evidence="2" id="KW-0472">Membrane</keyword>
<evidence type="ECO:0008006" key="5">
    <source>
        <dbReference type="Google" id="ProtNLM"/>
    </source>
</evidence>
<dbReference type="KEGG" id="smam:Mal15_19160"/>
<keyword evidence="2" id="KW-0812">Transmembrane</keyword>
<keyword evidence="4" id="KW-1185">Reference proteome</keyword>
<dbReference type="EMBL" id="CP036264">
    <property type="protein sequence ID" value="QEF97870.1"/>
    <property type="molecule type" value="Genomic_DNA"/>
</dbReference>
<evidence type="ECO:0000256" key="1">
    <source>
        <dbReference type="SAM" id="MobiDB-lite"/>
    </source>
</evidence>
<feature type="compositionally biased region" description="Polar residues" evidence="1">
    <location>
        <begin position="132"/>
        <end position="141"/>
    </location>
</feature>
<evidence type="ECO:0000313" key="3">
    <source>
        <dbReference type="EMBL" id="QEF97870.1"/>
    </source>
</evidence>
<feature type="transmembrane region" description="Helical" evidence="2">
    <location>
        <begin position="80"/>
        <end position="98"/>
    </location>
</feature>
<proteinExistence type="predicted"/>
<dbReference type="Proteomes" id="UP000321353">
    <property type="component" value="Chromosome"/>
</dbReference>
<organism evidence="3 4">
    <name type="scientific">Stieleria maiorica</name>
    <dbReference type="NCBI Taxonomy" id="2795974"/>
    <lineage>
        <taxon>Bacteria</taxon>
        <taxon>Pseudomonadati</taxon>
        <taxon>Planctomycetota</taxon>
        <taxon>Planctomycetia</taxon>
        <taxon>Pirellulales</taxon>
        <taxon>Pirellulaceae</taxon>
        <taxon>Stieleria</taxon>
    </lineage>
</organism>
<accession>A0A5B9MD47</accession>
<name>A0A5B9MD47_9BACT</name>
<feature type="region of interest" description="Disordered" evidence="1">
    <location>
        <begin position="121"/>
        <end position="141"/>
    </location>
</feature>
<evidence type="ECO:0000313" key="4">
    <source>
        <dbReference type="Proteomes" id="UP000321353"/>
    </source>
</evidence>